<evidence type="ECO:0000256" key="2">
    <source>
        <dbReference type="PIRSR" id="PIRSR600888-1"/>
    </source>
</evidence>
<dbReference type="CDD" id="cd00438">
    <property type="entry name" value="cupin_RmlC"/>
    <property type="match status" value="1"/>
</dbReference>
<feature type="active site" description="Proton donor" evidence="2">
    <location>
        <position position="133"/>
    </location>
</feature>
<evidence type="ECO:0000313" key="4">
    <source>
        <dbReference type="EMBL" id="GGJ96597.1"/>
    </source>
</evidence>
<comment type="similarity">
    <text evidence="1">Belongs to the dTDP-4-dehydrorhamnose 3,5-epimerase family.</text>
</comment>
<dbReference type="RefSeq" id="WP_189170575.1">
    <property type="nucleotide sequence ID" value="NZ_BMQB01000005.1"/>
</dbReference>
<feature type="active site" description="Proton acceptor" evidence="2">
    <location>
        <position position="63"/>
    </location>
</feature>
<keyword evidence="5" id="KW-1185">Reference proteome</keyword>
<organism evidence="4 5">
    <name type="scientific">Pilimelia anulata</name>
    <dbReference type="NCBI Taxonomy" id="53371"/>
    <lineage>
        <taxon>Bacteria</taxon>
        <taxon>Bacillati</taxon>
        <taxon>Actinomycetota</taxon>
        <taxon>Actinomycetes</taxon>
        <taxon>Micromonosporales</taxon>
        <taxon>Micromonosporaceae</taxon>
        <taxon>Pilimelia</taxon>
    </lineage>
</organism>
<gene>
    <name evidence="4" type="primary">rfbC</name>
    <name evidence="4" type="ORF">GCM10010123_28210</name>
</gene>
<dbReference type="Pfam" id="PF00908">
    <property type="entry name" value="dTDP_sugar_isom"/>
    <property type="match status" value="1"/>
</dbReference>
<dbReference type="GO" id="GO:0019305">
    <property type="term" value="P:dTDP-rhamnose biosynthetic process"/>
    <property type="evidence" value="ECO:0007669"/>
    <property type="project" value="TreeGrafter"/>
</dbReference>
<reference evidence="4" key="1">
    <citation type="journal article" date="2014" name="Int. J. Syst. Evol. Microbiol.">
        <title>Complete genome sequence of Corynebacterium casei LMG S-19264T (=DSM 44701T), isolated from a smear-ripened cheese.</title>
        <authorList>
            <consortium name="US DOE Joint Genome Institute (JGI-PGF)"/>
            <person name="Walter F."/>
            <person name="Albersmeier A."/>
            <person name="Kalinowski J."/>
            <person name="Ruckert C."/>
        </authorList>
    </citation>
    <scope>NUCLEOTIDE SEQUENCE</scope>
    <source>
        <strain evidence="4">JCM 3090</strain>
    </source>
</reference>
<dbReference type="GO" id="GO:0008830">
    <property type="term" value="F:dTDP-4-dehydrorhamnose 3,5-epimerase activity"/>
    <property type="evidence" value="ECO:0007669"/>
    <property type="project" value="InterPro"/>
</dbReference>
<evidence type="ECO:0000313" key="5">
    <source>
        <dbReference type="Proteomes" id="UP000649739"/>
    </source>
</evidence>
<sequence>MRARALPVAGAFAFTPDVFPDRRGHFASPYQEPGYAAAVGHPLFPVAQASVSRSRRGVVRGLHFTAAPPGLAQYAYCVRGRARYVGVDLRVGSPTFGRWAAVALDGEGHAAVYFPTGFGHAFVALSDDTVMAYLLSGSYDARHEHALSAFDPALGLPVPAAAGPVLSDRDRVAPTLAQARERGLLPAYDDCLELDAARRRG</sequence>
<evidence type="ECO:0000256" key="3">
    <source>
        <dbReference type="PIRSR" id="PIRSR600888-3"/>
    </source>
</evidence>
<protein>
    <submittedName>
        <fullName evidence="4">dTDP-4-dehydrorhamnose 3,5-epimerase</fullName>
    </submittedName>
</protein>
<reference evidence="4" key="2">
    <citation type="submission" date="2020-09" db="EMBL/GenBank/DDBJ databases">
        <authorList>
            <person name="Sun Q."/>
            <person name="Ohkuma M."/>
        </authorList>
    </citation>
    <scope>NUCLEOTIDE SEQUENCE</scope>
    <source>
        <strain evidence="4">JCM 3090</strain>
    </source>
</reference>
<dbReference type="InterPro" id="IPR000888">
    <property type="entry name" value="RmlC-like"/>
</dbReference>
<dbReference type="PANTHER" id="PTHR21047:SF2">
    <property type="entry name" value="THYMIDINE DIPHOSPHO-4-KETO-RHAMNOSE 3,5-EPIMERASE"/>
    <property type="match status" value="1"/>
</dbReference>
<feature type="site" description="Participates in a stacking interaction with the thymidine ring of dTDP-4-oxo-6-deoxyglucose" evidence="3">
    <location>
        <position position="139"/>
    </location>
</feature>
<proteinExistence type="inferred from homology"/>
<dbReference type="PANTHER" id="PTHR21047">
    <property type="entry name" value="DTDP-6-DEOXY-D-GLUCOSE-3,5 EPIMERASE"/>
    <property type="match status" value="1"/>
</dbReference>
<dbReference type="SUPFAM" id="SSF51182">
    <property type="entry name" value="RmlC-like cupins"/>
    <property type="match status" value="1"/>
</dbReference>
<dbReference type="GO" id="GO:0005829">
    <property type="term" value="C:cytosol"/>
    <property type="evidence" value="ECO:0007669"/>
    <property type="project" value="TreeGrafter"/>
</dbReference>
<evidence type="ECO:0000256" key="1">
    <source>
        <dbReference type="ARBA" id="ARBA00010154"/>
    </source>
</evidence>
<dbReference type="EMBL" id="BMQB01000005">
    <property type="protein sequence ID" value="GGJ96597.1"/>
    <property type="molecule type" value="Genomic_DNA"/>
</dbReference>
<name>A0A8J3F9C7_9ACTN</name>
<dbReference type="AlphaFoldDB" id="A0A8J3F9C7"/>
<dbReference type="InterPro" id="IPR011051">
    <property type="entry name" value="RmlC_Cupin_sf"/>
</dbReference>
<comment type="caution">
    <text evidence="4">The sequence shown here is derived from an EMBL/GenBank/DDBJ whole genome shotgun (WGS) entry which is preliminary data.</text>
</comment>
<dbReference type="InterPro" id="IPR014710">
    <property type="entry name" value="RmlC-like_jellyroll"/>
</dbReference>
<dbReference type="GO" id="GO:0000271">
    <property type="term" value="P:polysaccharide biosynthetic process"/>
    <property type="evidence" value="ECO:0007669"/>
    <property type="project" value="TreeGrafter"/>
</dbReference>
<dbReference type="Gene3D" id="2.60.120.10">
    <property type="entry name" value="Jelly Rolls"/>
    <property type="match status" value="1"/>
</dbReference>
<accession>A0A8J3F9C7</accession>
<dbReference type="Proteomes" id="UP000649739">
    <property type="component" value="Unassembled WGS sequence"/>
</dbReference>